<sequence length="40" mass="4799">MKTKRMTEKDFQERLSKATPSKPFKFFNRVGCVYDRSKIV</sequence>
<organism evidence="1 2">
    <name type="scientific">Leptospira weilii serovar Topaz str. LT2116</name>
    <dbReference type="NCBI Taxonomy" id="1088540"/>
    <lineage>
        <taxon>Bacteria</taxon>
        <taxon>Pseudomonadati</taxon>
        <taxon>Spirochaetota</taxon>
        <taxon>Spirochaetia</taxon>
        <taxon>Leptospirales</taxon>
        <taxon>Leptospiraceae</taxon>
        <taxon>Leptospira</taxon>
    </lineage>
</organism>
<proteinExistence type="predicted"/>
<comment type="caution">
    <text evidence="1">The sequence shown here is derived from an EMBL/GenBank/DDBJ whole genome shotgun (WGS) entry which is preliminary data.</text>
</comment>
<evidence type="ECO:0000313" key="1">
    <source>
        <dbReference type="EMBL" id="EMF79674.1"/>
    </source>
</evidence>
<reference evidence="1 2" key="1">
    <citation type="submission" date="2013-01" db="EMBL/GenBank/DDBJ databases">
        <authorList>
            <person name="Harkins D.M."/>
            <person name="Durkin A.S."/>
            <person name="Brinkac L.M."/>
            <person name="Haft D.H."/>
            <person name="Selengut J.D."/>
            <person name="Sanka R."/>
            <person name="DePew J."/>
            <person name="Purushe J."/>
            <person name="Tulsiani S.M."/>
            <person name="Graham G.C."/>
            <person name="Burns M.-A."/>
            <person name="Dohnt M.F."/>
            <person name="Smythe L.D."/>
            <person name="McKay D.B."/>
            <person name="Craig S.B."/>
            <person name="Vinetz J.M."/>
            <person name="Sutton G.G."/>
            <person name="Nierman W.C."/>
            <person name="Fouts D.E."/>
        </authorList>
    </citation>
    <scope>NUCLEOTIDE SEQUENCE [LARGE SCALE GENOMIC DNA]</scope>
    <source>
        <strain evidence="1 2">LT2116</strain>
    </source>
</reference>
<dbReference type="EMBL" id="AHOR02000076">
    <property type="protein sequence ID" value="EMF79674.1"/>
    <property type="molecule type" value="Genomic_DNA"/>
</dbReference>
<dbReference type="Proteomes" id="UP000011770">
    <property type="component" value="Unassembled WGS sequence"/>
</dbReference>
<gene>
    <name evidence="1" type="ORF">LEP1GSC188_1527</name>
</gene>
<protein>
    <submittedName>
        <fullName evidence="1">Uncharacterized protein</fullName>
    </submittedName>
</protein>
<name>M3G167_9LEPT</name>
<dbReference type="AlphaFoldDB" id="M3G167"/>
<evidence type="ECO:0000313" key="2">
    <source>
        <dbReference type="Proteomes" id="UP000011770"/>
    </source>
</evidence>
<accession>M3G167</accession>